<dbReference type="GO" id="GO:0048367">
    <property type="term" value="P:shoot system development"/>
    <property type="evidence" value="ECO:0007669"/>
    <property type="project" value="InterPro"/>
</dbReference>
<gene>
    <name evidence="2" type="ORF">GSMUA_217950.1</name>
</gene>
<evidence type="ECO:0000256" key="1">
    <source>
        <dbReference type="SAM" id="MobiDB-lite"/>
    </source>
</evidence>
<evidence type="ECO:0000313" key="4">
    <source>
        <dbReference type="Proteomes" id="UP000012960"/>
    </source>
</evidence>
<dbReference type="Proteomes" id="UP000012960">
    <property type="component" value="Unplaced"/>
</dbReference>
<dbReference type="PANTHER" id="PTHR33070:SF120">
    <property type="entry name" value="EXPRESSED PROTEIN"/>
    <property type="match status" value="1"/>
</dbReference>
<name>A0A804ICC6_MUSAM</name>
<evidence type="ECO:0000313" key="3">
    <source>
        <dbReference type="EnsemblPlants" id="Ma03_p15320.1"/>
    </source>
</evidence>
<evidence type="ECO:0000313" key="2">
    <source>
        <dbReference type="EMBL" id="CAG1850209.1"/>
    </source>
</evidence>
<keyword evidence="4" id="KW-1185">Reference proteome</keyword>
<proteinExistence type="predicted"/>
<dbReference type="InParanoid" id="A0A804ICC6"/>
<organism evidence="3 4">
    <name type="scientific">Musa acuminata subsp. malaccensis</name>
    <name type="common">Wild banana</name>
    <name type="synonym">Musa malaccensis</name>
    <dbReference type="NCBI Taxonomy" id="214687"/>
    <lineage>
        <taxon>Eukaryota</taxon>
        <taxon>Viridiplantae</taxon>
        <taxon>Streptophyta</taxon>
        <taxon>Embryophyta</taxon>
        <taxon>Tracheophyta</taxon>
        <taxon>Spermatophyta</taxon>
        <taxon>Magnoliopsida</taxon>
        <taxon>Liliopsida</taxon>
        <taxon>Zingiberales</taxon>
        <taxon>Musaceae</taxon>
        <taxon>Musa</taxon>
    </lineage>
</organism>
<protein>
    <submittedName>
        <fullName evidence="2">(wild Malaysian banana) hypothetical protein</fullName>
    </submittedName>
</protein>
<dbReference type="PANTHER" id="PTHR33070">
    <property type="entry name" value="OS06G0725500 PROTEIN"/>
    <property type="match status" value="1"/>
</dbReference>
<reference evidence="3" key="2">
    <citation type="submission" date="2021-05" db="UniProtKB">
        <authorList>
            <consortium name="EnsemblPlants"/>
        </authorList>
    </citation>
    <scope>IDENTIFICATION</scope>
    <source>
        <strain evidence="3">subsp. malaccensis</strain>
    </source>
</reference>
<dbReference type="GO" id="GO:0048364">
    <property type="term" value="P:root development"/>
    <property type="evidence" value="ECO:0007669"/>
    <property type="project" value="InterPro"/>
</dbReference>
<dbReference type="Gramene" id="Ma03_t15320.1">
    <property type="protein sequence ID" value="Ma03_p15320.1"/>
    <property type="gene ID" value="Ma03_g15320"/>
</dbReference>
<accession>A0A804ICC6</accession>
<dbReference type="EMBL" id="HG996468">
    <property type="protein sequence ID" value="CAG1850209.1"/>
    <property type="molecule type" value="Genomic_DNA"/>
</dbReference>
<reference evidence="2" key="1">
    <citation type="submission" date="2021-03" db="EMBL/GenBank/DDBJ databases">
        <authorList>
            <consortium name="Genoscope - CEA"/>
            <person name="William W."/>
        </authorList>
    </citation>
    <scope>NUCLEOTIDE SEQUENCE</scope>
    <source>
        <strain evidence="2">Doubled-haploid Pahang</strain>
    </source>
</reference>
<dbReference type="AlphaFoldDB" id="A0A804ICC6"/>
<feature type="region of interest" description="Disordered" evidence="1">
    <location>
        <begin position="1"/>
        <end position="24"/>
    </location>
</feature>
<dbReference type="Pfam" id="PF03087">
    <property type="entry name" value="BPS1"/>
    <property type="match status" value="1"/>
</dbReference>
<dbReference type="EnsemblPlants" id="Ma03_t15320.1">
    <property type="protein sequence ID" value="Ma03_p15320.1"/>
    <property type="gene ID" value="Ma03_g15320"/>
</dbReference>
<dbReference type="InterPro" id="IPR004320">
    <property type="entry name" value="BPS1_pln"/>
</dbReference>
<sequence>MAESASAANQPCHTRSISLPSRSHSAALRVEEELHKLRSSMASPSSTPEKMCDGLRRLEGVYESVNQQILIHPLQRRWAEEETDGCIRLLDVCSAVKDRLTADKAAKVKQVVGCLQGVDQEEGSLDCICCKDVDGERARAGAKSTAEVGSQHRGV</sequence>